<gene>
    <name evidence="5" type="ORF">SAMN06295945_1946</name>
</gene>
<dbReference type="PANTHER" id="PTHR43343">
    <property type="entry name" value="PEPTIDASE S12"/>
    <property type="match status" value="1"/>
</dbReference>
<feature type="chain" id="PRO_5012512152" evidence="4">
    <location>
        <begin position="30"/>
        <end position="405"/>
    </location>
</feature>
<accession>A0A240E4Y0</accession>
<dbReference type="PANTHER" id="PTHR43343:SF3">
    <property type="entry name" value="PROTEASE DO-LIKE 8, CHLOROPLASTIC"/>
    <property type="match status" value="1"/>
</dbReference>
<dbReference type="SUPFAM" id="SSF50494">
    <property type="entry name" value="Trypsin-like serine proteases"/>
    <property type="match status" value="1"/>
</dbReference>
<keyword evidence="6" id="KW-1185">Reference proteome</keyword>
<reference evidence="6" key="1">
    <citation type="submission" date="2017-08" db="EMBL/GenBank/DDBJ databases">
        <authorList>
            <person name="Varghese N."/>
            <person name="Submissions S."/>
        </authorList>
    </citation>
    <scope>NUCLEOTIDE SEQUENCE [LARGE SCALE GENOMIC DNA]</scope>
    <source>
        <strain evidence="6">AP-Melu-1000-B4</strain>
    </source>
</reference>
<evidence type="ECO:0000256" key="2">
    <source>
        <dbReference type="ARBA" id="ARBA00022801"/>
    </source>
</evidence>
<dbReference type="GO" id="GO:0004252">
    <property type="term" value="F:serine-type endopeptidase activity"/>
    <property type="evidence" value="ECO:0007669"/>
    <property type="project" value="InterPro"/>
</dbReference>
<dbReference type="RefSeq" id="WP_096674740.1">
    <property type="nucleotide sequence ID" value="NZ_OANS01000005.1"/>
</dbReference>
<feature type="region of interest" description="Disordered" evidence="3">
    <location>
        <begin position="42"/>
        <end position="62"/>
    </location>
</feature>
<evidence type="ECO:0000313" key="6">
    <source>
        <dbReference type="Proteomes" id="UP000218069"/>
    </source>
</evidence>
<keyword evidence="1" id="KW-0645">Protease</keyword>
<sequence>MKNLNSKLSCTFILVVACIAANSSWGANEAELARTLLNQPINTEPQTLDPNTPDGPKLDGTTKQSIAFESNLNTAVRDVKLKNTSKSRGAAEAAIYDQISAGTVLIVAGDGLGSGALITDTGYIITNQHVVGKAKEVAVFFKPAGTSTNLNRKDAVLGKVTKINEFKDLALIKVDAIPSSARPIAITSGSPRVGEDAHAIGHPKGEYWTYTRGYVSAVRDNYQWSEGKNSVKREAKIVQTQTPINPGNSGGPLVDDQRKLIGINSFMATNSPGLNYAVSADDVKQFISQEGSRTASTASKQNCGDNIYGKGKDKDKDGPYDYIAYDTKCSGRIDMLLKVPLDKTKPIVFLVDTNDDGKWDVIVMDTNRDGKWDISYHDSNHDGKIDLIGKHPDGKAVPTTLEKIS</sequence>
<feature type="region of interest" description="Disordered" evidence="3">
    <location>
        <begin position="291"/>
        <end position="311"/>
    </location>
</feature>
<name>A0A240E4Y0_9BURK</name>
<dbReference type="InterPro" id="IPR001940">
    <property type="entry name" value="Peptidase_S1C"/>
</dbReference>
<dbReference type="Gene3D" id="2.40.10.120">
    <property type="match status" value="1"/>
</dbReference>
<evidence type="ECO:0000256" key="4">
    <source>
        <dbReference type="SAM" id="SignalP"/>
    </source>
</evidence>
<keyword evidence="4" id="KW-0732">Signal</keyword>
<dbReference type="Proteomes" id="UP000218069">
    <property type="component" value="Unassembled WGS sequence"/>
</dbReference>
<feature type="signal peptide" evidence="4">
    <location>
        <begin position="1"/>
        <end position="29"/>
    </location>
</feature>
<proteinExistence type="predicted"/>
<keyword evidence="2" id="KW-0378">Hydrolase</keyword>
<dbReference type="InterPro" id="IPR009003">
    <property type="entry name" value="Peptidase_S1_PA"/>
</dbReference>
<dbReference type="PROSITE" id="PS51257">
    <property type="entry name" value="PROKAR_LIPOPROTEIN"/>
    <property type="match status" value="1"/>
</dbReference>
<evidence type="ECO:0000256" key="3">
    <source>
        <dbReference type="SAM" id="MobiDB-lite"/>
    </source>
</evidence>
<dbReference type="InterPro" id="IPR051201">
    <property type="entry name" value="Chloro_Bact_Ser_Proteases"/>
</dbReference>
<dbReference type="Pfam" id="PF13365">
    <property type="entry name" value="Trypsin_2"/>
    <property type="match status" value="1"/>
</dbReference>
<dbReference type="PRINTS" id="PR00834">
    <property type="entry name" value="PROTEASES2C"/>
</dbReference>
<dbReference type="GO" id="GO:0006508">
    <property type="term" value="P:proteolysis"/>
    <property type="evidence" value="ECO:0007669"/>
    <property type="project" value="UniProtKB-KW"/>
</dbReference>
<evidence type="ECO:0000313" key="5">
    <source>
        <dbReference type="EMBL" id="SNX29566.1"/>
    </source>
</evidence>
<feature type="compositionally biased region" description="Polar residues" evidence="3">
    <location>
        <begin position="291"/>
        <end position="304"/>
    </location>
</feature>
<dbReference type="OrthoDB" id="9766361at2"/>
<evidence type="ECO:0000256" key="1">
    <source>
        <dbReference type="ARBA" id="ARBA00022670"/>
    </source>
</evidence>
<protein>
    <submittedName>
        <fullName evidence="5">Trypsin-like peptidase domain-containing protein</fullName>
    </submittedName>
</protein>
<dbReference type="EMBL" id="OANS01000005">
    <property type="protein sequence ID" value="SNX29566.1"/>
    <property type="molecule type" value="Genomic_DNA"/>
</dbReference>
<organism evidence="5 6">
    <name type="scientific">Polynucleobacter meluiroseus</name>
    <dbReference type="NCBI Taxonomy" id="1938814"/>
    <lineage>
        <taxon>Bacteria</taxon>
        <taxon>Pseudomonadati</taxon>
        <taxon>Pseudomonadota</taxon>
        <taxon>Betaproteobacteria</taxon>
        <taxon>Burkholderiales</taxon>
        <taxon>Burkholderiaceae</taxon>
        <taxon>Polynucleobacter</taxon>
    </lineage>
</organism>
<dbReference type="AlphaFoldDB" id="A0A240E4Y0"/>